<dbReference type="InterPro" id="IPR036388">
    <property type="entry name" value="WH-like_DNA-bd_sf"/>
</dbReference>
<dbReference type="Gene3D" id="1.10.10.10">
    <property type="entry name" value="Winged helix-like DNA-binding domain superfamily/Winged helix DNA-binding domain"/>
    <property type="match status" value="1"/>
</dbReference>
<feature type="domain" description="HTH asnC-type" evidence="4">
    <location>
        <begin position="11"/>
        <end position="72"/>
    </location>
</feature>
<evidence type="ECO:0000313" key="6">
    <source>
        <dbReference type="Proteomes" id="UP001139559"/>
    </source>
</evidence>
<dbReference type="InterPro" id="IPR011008">
    <property type="entry name" value="Dimeric_a/b-barrel"/>
</dbReference>
<dbReference type="EMBL" id="JAJHVV010000009">
    <property type="protein sequence ID" value="MCK6264669.1"/>
    <property type="molecule type" value="Genomic_DNA"/>
</dbReference>
<dbReference type="Gene3D" id="3.30.70.920">
    <property type="match status" value="1"/>
</dbReference>
<dbReference type="InterPro" id="IPR019887">
    <property type="entry name" value="Tscrpt_reg_AsnC/Lrp_C"/>
</dbReference>
<name>A0A9X1XSF5_9VIBR</name>
<keyword evidence="1" id="KW-0805">Transcription regulation</keyword>
<dbReference type="InterPro" id="IPR000485">
    <property type="entry name" value="AsnC-type_HTH_dom"/>
</dbReference>
<dbReference type="PANTHER" id="PTHR30154:SF34">
    <property type="entry name" value="TRANSCRIPTIONAL REGULATOR AZLB"/>
    <property type="match status" value="1"/>
</dbReference>
<keyword evidence="2" id="KW-0238">DNA-binding</keyword>
<evidence type="ECO:0000259" key="4">
    <source>
        <dbReference type="PROSITE" id="PS50956"/>
    </source>
</evidence>
<dbReference type="SUPFAM" id="SSF54909">
    <property type="entry name" value="Dimeric alpha+beta barrel"/>
    <property type="match status" value="1"/>
</dbReference>
<evidence type="ECO:0000256" key="2">
    <source>
        <dbReference type="ARBA" id="ARBA00023125"/>
    </source>
</evidence>
<dbReference type="RefSeq" id="WP_248009744.1">
    <property type="nucleotide sequence ID" value="NZ_JAJHVV010000009.1"/>
</dbReference>
<dbReference type="SMART" id="SM00344">
    <property type="entry name" value="HTH_ASNC"/>
    <property type="match status" value="1"/>
</dbReference>
<dbReference type="PROSITE" id="PS50956">
    <property type="entry name" value="HTH_ASNC_2"/>
    <property type="match status" value="1"/>
</dbReference>
<dbReference type="Pfam" id="PF01037">
    <property type="entry name" value="AsnC_trans_reg"/>
    <property type="match status" value="1"/>
</dbReference>
<comment type="caution">
    <text evidence="5">The sequence shown here is derived from an EMBL/GenBank/DDBJ whole genome shotgun (WGS) entry which is preliminary data.</text>
</comment>
<dbReference type="GO" id="GO:0043200">
    <property type="term" value="P:response to amino acid"/>
    <property type="evidence" value="ECO:0007669"/>
    <property type="project" value="TreeGrafter"/>
</dbReference>
<dbReference type="InterPro" id="IPR019888">
    <property type="entry name" value="Tscrpt_reg_AsnC-like"/>
</dbReference>
<evidence type="ECO:0000313" key="5">
    <source>
        <dbReference type="EMBL" id="MCK6264669.1"/>
    </source>
</evidence>
<dbReference type="Proteomes" id="UP001139559">
    <property type="component" value="Unassembled WGS sequence"/>
</dbReference>
<organism evidence="5 6">
    <name type="scientific">Vibrio amylolyticus</name>
    <dbReference type="NCBI Taxonomy" id="2847292"/>
    <lineage>
        <taxon>Bacteria</taxon>
        <taxon>Pseudomonadati</taxon>
        <taxon>Pseudomonadota</taxon>
        <taxon>Gammaproteobacteria</taxon>
        <taxon>Vibrionales</taxon>
        <taxon>Vibrionaceae</taxon>
        <taxon>Vibrio</taxon>
    </lineage>
</organism>
<keyword evidence="3" id="KW-0804">Transcription</keyword>
<evidence type="ECO:0000256" key="3">
    <source>
        <dbReference type="ARBA" id="ARBA00023163"/>
    </source>
</evidence>
<accession>A0A9X1XSF5</accession>
<keyword evidence="6" id="KW-1185">Reference proteome</keyword>
<protein>
    <submittedName>
        <fullName evidence="5">Lrp/AsnC family transcriptional regulator</fullName>
    </submittedName>
</protein>
<proteinExistence type="predicted"/>
<dbReference type="PRINTS" id="PR00033">
    <property type="entry name" value="HTHASNC"/>
</dbReference>
<evidence type="ECO:0000256" key="1">
    <source>
        <dbReference type="ARBA" id="ARBA00023015"/>
    </source>
</evidence>
<dbReference type="PANTHER" id="PTHR30154">
    <property type="entry name" value="LEUCINE-RESPONSIVE REGULATORY PROTEIN"/>
    <property type="match status" value="1"/>
</dbReference>
<dbReference type="InterPro" id="IPR036390">
    <property type="entry name" value="WH_DNA-bd_sf"/>
</dbReference>
<dbReference type="AlphaFoldDB" id="A0A9X1XSF5"/>
<sequence>MKKKELSINELDTTDFSILKKIQKDGRISNSKLADDVNLSETPCWRRWKRIEEEGFIDGYAAILNRKKLGIQVSGFTLVTLGGHQVEDTEPLEEFARNTDWILSCHCISGMADYMVQVVARDLDEYFDHISTLRRVPGVSAIQSNIAMKEIKNSVQLPLD</sequence>
<dbReference type="GO" id="GO:0005829">
    <property type="term" value="C:cytosol"/>
    <property type="evidence" value="ECO:0007669"/>
    <property type="project" value="TreeGrafter"/>
</dbReference>
<dbReference type="GO" id="GO:0043565">
    <property type="term" value="F:sequence-specific DNA binding"/>
    <property type="evidence" value="ECO:0007669"/>
    <property type="project" value="InterPro"/>
</dbReference>
<reference evidence="5" key="1">
    <citation type="submission" date="2021-11" db="EMBL/GenBank/DDBJ databases">
        <title>Vibrio ZSDE26 sp. nov. and Vibrio ZSDZ34 sp. nov., isolated from coastal seawater in Qingdao.</title>
        <authorList>
            <person name="Zhang P."/>
        </authorList>
    </citation>
    <scope>NUCLEOTIDE SEQUENCE</scope>
    <source>
        <strain evidence="5">ZSDE26</strain>
    </source>
</reference>
<dbReference type="Pfam" id="PF13412">
    <property type="entry name" value="HTH_24"/>
    <property type="match status" value="1"/>
</dbReference>
<dbReference type="SUPFAM" id="SSF46785">
    <property type="entry name" value="Winged helix' DNA-binding domain"/>
    <property type="match status" value="1"/>
</dbReference>
<gene>
    <name evidence="5" type="ORF">KP803_15425</name>
</gene>